<feature type="domain" description="Mur ligase central" evidence="5">
    <location>
        <begin position="48"/>
        <end position="243"/>
    </location>
</feature>
<reference evidence="6 7" key="1">
    <citation type="journal article" date="2016" name="Nat. Commun.">
        <title>Thousands of microbial genomes shed light on interconnected biogeochemical processes in an aquifer system.</title>
        <authorList>
            <person name="Anantharaman K."/>
            <person name="Brown C.T."/>
            <person name="Hug L.A."/>
            <person name="Sharon I."/>
            <person name="Castelle C.J."/>
            <person name="Probst A.J."/>
            <person name="Thomas B.C."/>
            <person name="Singh A."/>
            <person name="Wilkins M.J."/>
            <person name="Karaoz U."/>
            <person name="Brodie E.L."/>
            <person name="Williams K.H."/>
            <person name="Hubbard S.S."/>
            <person name="Banfield J.F."/>
        </authorList>
    </citation>
    <scope>NUCLEOTIDE SEQUENCE [LARGE SCALE GENOMIC DNA]</scope>
</reference>
<dbReference type="EMBL" id="MHSK01000021">
    <property type="protein sequence ID" value="OHA42000.1"/>
    <property type="molecule type" value="Genomic_DNA"/>
</dbReference>
<dbReference type="PANTHER" id="PTHR23135">
    <property type="entry name" value="MUR LIGASE FAMILY MEMBER"/>
    <property type="match status" value="1"/>
</dbReference>
<dbReference type="UniPathway" id="UPA00219"/>
<feature type="domain" description="Mur ligase C-terminal" evidence="4">
    <location>
        <begin position="267"/>
        <end position="397"/>
    </location>
</feature>
<dbReference type="InterPro" id="IPR036565">
    <property type="entry name" value="Mur-like_cat_sf"/>
</dbReference>
<dbReference type="GO" id="GO:0009252">
    <property type="term" value="P:peptidoglycan biosynthetic process"/>
    <property type="evidence" value="ECO:0007669"/>
    <property type="project" value="UniProtKB-UniPathway"/>
</dbReference>
<comment type="similarity">
    <text evidence="1">Belongs to the MurCDEF family. MurE subfamily.</text>
</comment>
<dbReference type="Pfam" id="PF02875">
    <property type="entry name" value="Mur_ligase_C"/>
    <property type="match status" value="1"/>
</dbReference>
<protein>
    <recommendedName>
        <fullName evidence="8">UDP-N-acetylmuramoyl-L-alanyl-D-glutamate--2, 6-diaminopimelate ligase</fullName>
    </recommendedName>
</protein>
<keyword evidence="2" id="KW-0961">Cell wall biogenesis/degradation</keyword>
<sequence>MDRLLYRMKKIIPANLYGALQPAYHYILAFLAACIYRFPSRKINIIAITGTKGKSSTAEIVNAILEESGRKTALASTIRFKIGGNSKNNLRKMTLPGRMFLQKFLRKAVNERCEYAIVEITSEASKQFRNKFVDLNSLIFTNISPEHIESHGSYEKYLQAKLNIAKELENSKKRPRTIAVNADDNESPKFLSIQAEEKVQYSLEEAKLYRTHADGIDMMFRGETIHSKLKGVFNVYNILSAASFAETLGISPATIKRAVERLSIIKGRAQNIDEGQDFEVIVDYAHTSDSLEKLYQTFSHKSKICVLGNTGGGRDTWKRPVMAQIADKYCDYIILTNEDPYDENPRDIIKDMLQGIKKIEPEIIMDRKAAIRRAFQIASSQKNSPGPKKVVLLTGKGTDPYIMGPGGTKTPWSDEKTARDELRRL</sequence>
<evidence type="ECO:0008006" key="8">
    <source>
        <dbReference type="Google" id="ProtNLM"/>
    </source>
</evidence>
<dbReference type="AlphaFoldDB" id="A0A1G2P0Z5"/>
<name>A0A1G2P0Z5_9BACT</name>
<dbReference type="GO" id="GO:0008360">
    <property type="term" value="P:regulation of cell shape"/>
    <property type="evidence" value="ECO:0007669"/>
    <property type="project" value="UniProtKB-KW"/>
</dbReference>
<dbReference type="PROSITE" id="PS51257">
    <property type="entry name" value="PROKAR_LIPOPROTEIN"/>
    <property type="match status" value="1"/>
</dbReference>
<evidence type="ECO:0000259" key="5">
    <source>
        <dbReference type="Pfam" id="PF08245"/>
    </source>
</evidence>
<dbReference type="InterPro" id="IPR036615">
    <property type="entry name" value="Mur_ligase_C_dom_sf"/>
</dbReference>
<keyword evidence="2" id="KW-0132">Cell division</keyword>
<dbReference type="GO" id="GO:0005524">
    <property type="term" value="F:ATP binding"/>
    <property type="evidence" value="ECO:0007669"/>
    <property type="project" value="InterPro"/>
</dbReference>
<feature type="compositionally biased region" description="Basic and acidic residues" evidence="3">
    <location>
        <begin position="412"/>
        <end position="425"/>
    </location>
</feature>
<comment type="pathway">
    <text evidence="2">Cell wall biogenesis; peptidoglycan biosynthesis.</text>
</comment>
<gene>
    <name evidence="6" type="ORF">A3G52_01755</name>
</gene>
<comment type="caution">
    <text evidence="6">The sequence shown here is derived from an EMBL/GenBank/DDBJ whole genome shotgun (WGS) entry which is preliminary data.</text>
</comment>
<dbReference type="PANTHER" id="PTHR23135:SF4">
    <property type="entry name" value="UDP-N-ACETYLMURAMOYL-L-ALANYL-D-GLUTAMATE--2,6-DIAMINOPIMELATE LIGASE MURE HOMOLOG, CHLOROPLASTIC"/>
    <property type="match status" value="1"/>
</dbReference>
<evidence type="ECO:0000259" key="4">
    <source>
        <dbReference type="Pfam" id="PF02875"/>
    </source>
</evidence>
<dbReference type="Pfam" id="PF08245">
    <property type="entry name" value="Mur_ligase_M"/>
    <property type="match status" value="1"/>
</dbReference>
<evidence type="ECO:0000256" key="1">
    <source>
        <dbReference type="ARBA" id="ARBA00005898"/>
    </source>
</evidence>
<dbReference type="GO" id="GO:0005737">
    <property type="term" value="C:cytoplasm"/>
    <property type="evidence" value="ECO:0007669"/>
    <property type="project" value="UniProtKB-SubCell"/>
</dbReference>
<dbReference type="GO" id="GO:0051301">
    <property type="term" value="P:cell division"/>
    <property type="evidence" value="ECO:0007669"/>
    <property type="project" value="UniProtKB-KW"/>
</dbReference>
<dbReference type="InterPro" id="IPR013221">
    <property type="entry name" value="Mur_ligase_cen"/>
</dbReference>
<evidence type="ECO:0000313" key="6">
    <source>
        <dbReference type="EMBL" id="OHA42000.1"/>
    </source>
</evidence>
<dbReference type="Gene3D" id="3.90.190.20">
    <property type="entry name" value="Mur ligase, C-terminal domain"/>
    <property type="match status" value="1"/>
</dbReference>
<keyword evidence="2" id="KW-0131">Cell cycle</keyword>
<dbReference type="InterPro" id="IPR004101">
    <property type="entry name" value="Mur_ligase_C"/>
</dbReference>
<dbReference type="InterPro" id="IPR005761">
    <property type="entry name" value="UDP-N-AcMur-Glu-dNH2Pim_ligase"/>
</dbReference>
<dbReference type="SUPFAM" id="SSF53623">
    <property type="entry name" value="MurD-like peptide ligases, catalytic domain"/>
    <property type="match status" value="1"/>
</dbReference>
<feature type="region of interest" description="Disordered" evidence="3">
    <location>
        <begin position="403"/>
        <end position="425"/>
    </location>
</feature>
<evidence type="ECO:0000256" key="3">
    <source>
        <dbReference type="SAM" id="MobiDB-lite"/>
    </source>
</evidence>
<organism evidence="6 7">
    <name type="scientific">Candidatus Taylorbacteria bacterium RIFCSPLOWO2_12_FULL_43_20</name>
    <dbReference type="NCBI Taxonomy" id="1802332"/>
    <lineage>
        <taxon>Bacteria</taxon>
        <taxon>Candidatus Tayloriibacteriota</taxon>
    </lineage>
</organism>
<dbReference type="SUPFAM" id="SSF53244">
    <property type="entry name" value="MurD-like peptide ligases, peptide-binding domain"/>
    <property type="match status" value="1"/>
</dbReference>
<evidence type="ECO:0000256" key="2">
    <source>
        <dbReference type="RuleBase" id="RU004135"/>
    </source>
</evidence>
<evidence type="ECO:0000313" key="7">
    <source>
        <dbReference type="Proteomes" id="UP000177269"/>
    </source>
</evidence>
<proteinExistence type="inferred from homology"/>
<dbReference type="GO" id="GO:0016881">
    <property type="term" value="F:acid-amino acid ligase activity"/>
    <property type="evidence" value="ECO:0007669"/>
    <property type="project" value="InterPro"/>
</dbReference>
<dbReference type="Proteomes" id="UP000177269">
    <property type="component" value="Unassembled WGS sequence"/>
</dbReference>
<dbReference type="Gene3D" id="3.40.1190.10">
    <property type="entry name" value="Mur-like, catalytic domain"/>
    <property type="match status" value="1"/>
</dbReference>
<comment type="subcellular location">
    <subcellularLocation>
        <location evidence="2">Cytoplasm</location>
    </subcellularLocation>
</comment>
<keyword evidence="2" id="KW-0133">Cell shape</keyword>
<dbReference type="GO" id="GO:0071555">
    <property type="term" value="P:cell wall organization"/>
    <property type="evidence" value="ECO:0007669"/>
    <property type="project" value="UniProtKB-KW"/>
</dbReference>
<keyword evidence="2" id="KW-0573">Peptidoglycan synthesis</keyword>
<dbReference type="NCBIfam" id="TIGR01085">
    <property type="entry name" value="murE"/>
    <property type="match status" value="1"/>
</dbReference>
<accession>A0A1G2P0Z5</accession>